<keyword evidence="3" id="KW-1185">Reference proteome</keyword>
<sequence>MFSHNTKRTTYRRRHRYAVERLEGRLLLASDVNIGIYVIDCANDAVDCEYAETDAAYVDTETFAEVDAVEEKSRDVPLDQPDPESDAGTDPHGSSTPEPDPEEEDLDNLTTLIDGQGPGSADGSPDEESTEFASDPNQMITLPGFVTESGKKVFQSGGETSGAFDEIELDRFHYFMGRENQRLSDEPSLVRESLGEHVQRDTFMAMSLLDPVDQMPEASARRENVPLKASVSSLARPESLDDNLGEEVQDIAMTQWVSGSSETVKRWSLSPLLGSTLAGLMGYQASEPGSGEEADGGKVNVNEVAQSNVDLAAELADVVHGSPDPIRIRDTGARLAAFAFVSTILTQRGGFFQTPVARENHGRVSETCGGKSC</sequence>
<evidence type="ECO:0000256" key="1">
    <source>
        <dbReference type="SAM" id="MobiDB-lite"/>
    </source>
</evidence>
<gene>
    <name evidence="2" type="ORF">NB063_31065</name>
</gene>
<dbReference type="RefSeq" id="WP_250933565.1">
    <property type="nucleotide sequence ID" value="NZ_JAMQBK010000127.1"/>
</dbReference>
<organism evidence="2 3">
    <name type="scientific">Aporhodopirellula aestuarii</name>
    <dbReference type="NCBI Taxonomy" id="2950107"/>
    <lineage>
        <taxon>Bacteria</taxon>
        <taxon>Pseudomonadati</taxon>
        <taxon>Planctomycetota</taxon>
        <taxon>Planctomycetia</taxon>
        <taxon>Pirellulales</taxon>
        <taxon>Pirellulaceae</taxon>
        <taxon>Aporhodopirellula</taxon>
    </lineage>
</organism>
<dbReference type="EMBL" id="JAMQBK010000127">
    <property type="protein sequence ID" value="MCM2375085.1"/>
    <property type="molecule type" value="Genomic_DNA"/>
</dbReference>
<reference evidence="2 3" key="1">
    <citation type="journal article" date="2022" name="Syst. Appl. Microbiol.">
        <title>Rhodopirellula aestuarii sp. nov., a novel member of the genus Rhodopirellula isolated from brackish sediments collected in the Tagus River estuary, Portugal.</title>
        <authorList>
            <person name="Vitorino I.R."/>
            <person name="Klimek D."/>
            <person name="Calusinska M."/>
            <person name="Lobo-da-Cunha A."/>
            <person name="Vasconcelos V."/>
            <person name="Lage O.M."/>
        </authorList>
    </citation>
    <scope>NUCLEOTIDE SEQUENCE [LARGE SCALE GENOMIC DNA]</scope>
    <source>
        <strain evidence="2 3">ICT_H3.1</strain>
    </source>
</reference>
<protein>
    <submittedName>
        <fullName evidence="2">Uncharacterized protein</fullName>
    </submittedName>
</protein>
<evidence type="ECO:0000313" key="2">
    <source>
        <dbReference type="EMBL" id="MCM2375085.1"/>
    </source>
</evidence>
<name>A0ABT0UFI1_9BACT</name>
<accession>A0ABT0UFI1</accession>
<proteinExistence type="predicted"/>
<feature type="region of interest" description="Disordered" evidence="1">
    <location>
        <begin position="69"/>
        <end position="137"/>
    </location>
</feature>
<comment type="caution">
    <text evidence="2">The sequence shown here is derived from an EMBL/GenBank/DDBJ whole genome shotgun (WGS) entry which is preliminary data.</text>
</comment>
<evidence type="ECO:0000313" key="3">
    <source>
        <dbReference type="Proteomes" id="UP001202961"/>
    </source>
</evidence>
<dbReference type="Proteomes" id="UP001202961">
    <property type="component" value="Unassembled WGS sequence"/>
</dbReference>